<evidence type="ECO:0000313" key="1">
    <source>
        <dbReference type="EMBL" id="EJR60535.1"/>
    </source>
</evidence>
<dbReference type="AlphaFoldDB" id="A0A9W5NZ52"/>
<dbReference type="EMBL" id="AHFG01000104">
    <property type="protein sequence ID" value="EJR60535.1"/>
    <property type="molecule type" value="Genomic_DNA"/>
</dbReference>
<gene>
    <name evidence="1" type="ORF">IK5_06186</name>
</gene>
<reference evidence="1 2" key="1">
    <citation type="submission" date="2012-04" db="EMBL/GenBank/DDBJ databases">
        <title>The Genome Sequence of Bacillus cereus VD154.</title>
        <authorList>
            <consortium name="The Broad Institute Genome Sequencing Platform"/>
            <consortium name="The Broad Institute Genome Sequencing Center for Infectious Disease"/>
            <person name="Feldgarden M."/>
            <person name="Van der Auwera G.A."/>
            <person name="Mahillon J."/>
            <person name="Duprez V."/>
            <person name="Timmery S."/>
            <person name="Mattelet C."/>
            <person name="Dierick K."/>
            <person name="Sun M."/>
            <person name="Yu Z."/>
            <person name="Zhu L."/>
            <person name="Hu X."/>
            <person name="Shank E.B."/>
            <person name="Swiecicka I."/>
            <person name="Hansen B.M."/>
            <person name="Andrup L."/>
            <person name="Young S.K."/>
            <person name="Zeng Q."/>
            <person name="Gargeya S."/>
            <person name="Fitzgerald M."/>
            <person name="Haas B."/>
            <person name="Abouelleil A."/>
            <person name="Alvarado L."/>
            <person name="Arachchi H.M."/>
            <person name="Berlin A."/>
            <person name="Chapman S.B."/>
            <person name="Goldberg J."/>
            <person name="Griggs A."/>
            <person name="Gujja S."/>
            <person name="Hansen M."/>
            <person name="Howarth C."/>
            <person name="Imamovic A."/>
            <person name="Larimer J."/>
            <person name="McCowen C."/>
            <person name="Montmayeur A."/>
            <person name="Murphy C."/>
            <person name="Neiman D."/>
            <person name="Pearson M."/>
            <person name="Priest M."/>
            <person name="Roberts A."/>
            <person name="Saif S."/>
            <person name="Shea T."/>
            <person name="Sisk P."/>
            <person name="Sykes S."/>
            <person name="Wortman J."/>
            <person name="Nusbaum C."/>
            <person name="Birren B."/>
        </authorList>
    </citation>
    <scope>NUCLEOTIDE SEQUENCE [LARGE SCALE GENOMIC DNA]</scope>
    <source>
        <strain evidence="1 2">VD154</strain>
    </source>
</reference>
<protein>
    <submittedName>
        <fullName evidence="1">Uncharacterized protein</fullName>
    </submittedName>
</protein>
<proteinExistence type="predicted"/>
<dbReference type="Proteomes" id="UP000006967">
    <property type="component" value="Unassembled WGS sequence"/>
</dbReference>
<accession>A0A9W5NZ52</accession>
<organism evidence="1 2">
    <name type="scientific">Bacillus cereus VD154</name>
    <dbReference type="NCBI Taxonomy" id="1053238"/>
    <lineage>
        <taxon>Bacteria</taxon>
        <taxon>Bacillati</taxon>
        <taxon>Bacillota</taxon>
        <taxon>Bacilli</taxon>
        <taxon>Bacillales</taxon>
        <taxon>Bacillaceae</taxon>
        <taxon>Bacillus</taxon>
        <taxon>Bacillus cereus group</taxon>
    </lineage>
</organism>
<sequence>MGYFNGKQFEIDIILIAVGYYLTNFPKEFSFLKRVKGVAQR</sequence>
<name>A0A9W5NZ52_BACCE</name>
<evidence type="ECO:0000313" key="2">
    <source>
        <dbReference type="Proteomes" id="UP000006967"/>
    </source>
</evidence>
<comment type="caution">
    <text evidence="1">The sequence shown here is derived from an EMBL/GenBank/DDBJ whole genome shotgun (WGS) entry which is preliminary data.</text>
</comment>